<comment type="caution">
    <text evidence="2">The sequence shown here is derived from an EMBL/GenBank/DDBJ whole genome shotgun (WGS) entry which is preliminary data.</text>
</comment>
<evidence type="ECO:0000313" key="2">
    <source>
        <dbReference type="EMBL" id="MBD8039401.1"/>
    </source>
</evidence>
<gene>
    <name evidence="2" type="ORF">H9625_02860</name>
</gene>
<keyword evidence="1" id="KW-0812">Transmembrane</keyword>
<feature type="transmembrane region" description="Helical" evidence="1">
    <location>
        <begin position="9"/>
        <end position="27"/>
    </location>
</feature>
<keyword evidence="1" id="KW-0472">Membrane</keyword>
<reference evidence="2 3" key="1">
    <citation type="submission" date="2020-08" db="EMBL/GenBank/DDBJ databases">
        <title>A Genomic Blueprint of the Chicken Gut Microbiome.</title>
        <authorList>
            <person name="Gilroy R."/>
            <person name="Ravi A."/>
            <person name="Getino M."/>
            <person name="Pursley I."/>
            <person name="Horton D.L."/>
            <person name="Alikhan N.-F."/>
            <person name="Baker D."/>
            <person name="Gharbi K."/>
            <person name="Hall N."/>
            <person name="Watson M."/>
            <person name="Adriaenssens E.M."/>
            <person name="Foster-Nyarko E."/>
            <person name="Jarju S."/>
            <person name="Secka A."/>
            <person name="Antonio M."/>
            <person name="Oren A."/>
            <person name="Chaudhuri R."/>
            <person name="La Ragione R.M."/>
            <person name="Hildebrand F."/>
            <person name="Pallen M.J."/>
        </authorList>
    </citation>
    <scope>NUCLEOTIDE SEQUENCE [LARGE SCALE GENOMIC DNA]</scope>
    <source>
        <strain evidence="2 3">Sa1CVN1</strain>
    </source>
</reference>
<feature type="transmembrane region" description="Helical" evidence="1">
    <location>
        <begin position="117"/>
        <end position="141"/>
    </location>
</feature>
<organism evidence="2 3">
    <name type="scientific">Phocaeicola intestinalis</name>
    <dbReference type="NCBI Taxonomy" id="2762212"/>
    <lineage>
        <taxon>Bacteria</taxon>
        <taxon>Pseudomonadati</taxon>
        <taxon>Bacteroidota</taxon>
        <taxon>Bacteroidia</taxon>
        <taxon>Bacteroidales</taxon>
        <taxon>Bacteroidaceae</taxon>
        <taxon>Phocaeicola</taxon>
    </lineage>
</organism>
<feature type="transmembrane region" description="Helical" evidence="1">
    <location>
        <begin position="42"/>
        <end position="59"/>
    </location>
</feature>
<sequence length="166" mass="19399">MRKANTIKFTIYFLLFAIILYFEYYAIEMQEGEWIAHDDRRPLTSMIALIGICPLYILYDMAIRNTLCRLSALLLQAVFNLWSLLWFSSLPTLGTYEAEYERTGVLPENMIPSNENNFYFCWIVGAVIILYLVVAMTISYVMKLYAGSKRFTDKWTGSRQPCNKHL</sequence>
<feature type="transmembrane region" description="Helical" evidence="1">
    <location>
        <begin position="66"/>
        <end position="87"/>
    </location>
</feature>
<evidence type="ECO:0000313" key="3">
    <source>
        <dbReference type="Proteomes" id="UP000620874"/>
    </source>
</evidence>
<keyword evidence="1" id="KW-1133">Transmembrane helix</keyword>
<dbReference type="Proteomes" id="UP000620874">
    <property type="component" value="Unassembled WGS sequence"/>
</dbReference>
<name>A0ABR8Y5I3_9BACT</name>
<keyword evidence="3" id="KW-1185">Reference proteome</keyword>
<proteinExistence type="predicted"/>
<protein>
    <submittedName>
        <fullName evidence="2">Uncharacterized protein</fullName>
    </submittedName>
</protein>
<accession>A0ABR8Y5I3</accession>
<dbReference type="EMBL" id="JACSPP010000005">
    <property type="protein sequence ID" value="MBD8039401.1"/>
    <property type="molecule type" value="Genomic_DNA"/>
</dbReference>
<evidence type="ECO:0000256" key="1">
    <source>
        <dbReference type="SAM" id="Phobius"/>
    </source>
</evidence>